<comment type="caution">
    <text evidence="3">The sequence shown here is derived from an EMBL/GenBank/DDBJ whole genome shotgun (WGS) entry which is preliminary data.</text>
</comment>
<proteinExistence type="predicted"/>
<reference evidence="3 4" key="1">
    <citation type="submission" date="2019-06" db="EMBL/GenBank/DDBJ databases">
        <title>Sequencing the genomes of 1000 actinobacteria strains.</title>
        <authorList>
            <person name="Klenk H.-P."/>
        </authorList>
    </citation>
    <scope>NUCLEOTIDE SEQUENCE [LARGE SCALE GENOMIC DNA]</scope>
    <source>
        <strain evidence="3 4">DSM 45679</strain>
    </source>
</reference>
<name>A0A542DMC7_AMYCI</name>
<dbReference type="Proteomes" id="UP000320876">
    <property type="component" value="Unassembled WGS sequence"/>
</dbReference>
<keyword evidence="2" id="KW-0732">Signal</keyword>
<evidence type="ECO:0000256" key="1">
    <source>
        <dbReference type="SAM" id="MobiDB-lite"/>
    </source>
</evidence>
<feature type="chain" id="PRO_5021755449" evidence="2">
    <location>
        <begin position="27"/>
        <end position="92"/>
    </location>
</feature>
<feature type="compositionally biased region" description="Low complexity" evidence="1">
    <location>
        <begin position="42"/>
        <end position="92"/>
    </location>
</feature>
<accession>A0A542DMC7</accession>
<gene>
    <name evidence="3" type="ORF">FB471_4034</name>
</gene>
<dbReference type="AlphaFoldDB" id="A0A542DMC7"/>
<dbReference type="EMBL" id="VFML01000001">
    <property type="protein sequence ID" value="TQJ04251.1"/>
    <property type="molecule type" value="Genomic_DNA"/>
</dbReference>
<evidence type="ECO:0000313" key="3">
    <source>
        <dbReference type="EMBL" id="TQJ04251.1"/>
    </source>
</evidence>
<organism evidence="3 4">
    <name type="scientific">Amycolatopsis cihanbeyliensis</name>
    <dbReference type="NCBI Taxonomy" id="1128664"/>
    <lineage>
        <taxon>Bacteria</taxon>
        <taxon>Bacillati</taxon>
        <taxon>Actinomycetota</taxon>
        <taxon>Actinomycetes</taxon>
        <taxon>Pseudonocardiales</taxon>
        <taxon>Pseudonocardiaceae</taxon>
        <taxon>Amycolatopsis</taxon>
    </lineage>
</organism>
<dbReference type="RefSeq" id="WP_141999950.1">
    <property type="nucleotide sequence ID" value="NZ_VFML01000001.1"/>
</dbReference>
<evidence type="ECO:0000313" key="4">
    <source>
        <dbReference type="Proteomes" id="UP000320876"/>
    </source>
</evidence>
<sequence length="92" mass="8889">MNGKRTWVVAGATLAIAGFGTTVALAADGSGETAPRDQRDTPVVQQVQPQPGPAAATDAADTADSADSAASPADPADTADSPDGPDSANSPG</sequence>
<feature type="region of interest" description="Disordered" evidence="1">
    <location>
        <begin position="28"/>
        <end position="92"/>
    </location>
</feature>
<keyword evidence="4" id="KW-1185">Reference proteome</keyword>
<protein>
    <submittedName>
        <fullName evidence="3">Uncharacterized protein</fullName>
    </submittedName>
</protein>
<feature type="signal peptide" evidence="2">
    <location>
        <begin position="1"/>
        <end position="26"/>
    </location>
</feature>
<evidence type="ECO:0000256" key="2">
    <source>
        <dbReference type="SAM" id="SignalP"/>
    </source>
</evidence>